<protein>
    <submittedName>
        <fullName evidence="2">Uncharacterized protein</fullName>
    </submittedName>
</protein>
<proteinExistence type="predicted"/>
<dbReference type="EMBL" id="LR134533">
    <property type="protein sequence ID" value="VEJ49294.1"/>
    <property type="molecule type" value="Genomic_DNA"/>
</dbReference>
<keyword evidence="3" id="KW-1185">Reference proteome</keyword>
<evidence type="ECO:0000313" key="2">
    <source>
        <dbReference type="EMBL" id="VEJ49294.1"/>
    </source>
</evidence>
<organism evidence="2 3">
    <name type="scientific">Neisseria weaveri</name>
    <dbReference type="NCBI Taxonomy" id="28091"/>
    <lineage>
        <taxon>Bacteria</taxon>
        <taxon>Pseudomonadati</taxon>
        <taxon>Pseudomonadota</taxon>
        <taxon>Betaproteobacteria</taxon>
        <taxon>Neisseriales</taxon>
        <taxon>Neisseriaceae</taxon>
        <taxon>Neisseria</taxon>
    </lineage>
</organism>
<evidence type="ECO:0000313" key="3">
    <source>
        <dbReference type="Proteomes" id="UP000272771"/>
    </source>
</evidence>
<feature type="region of interest" description="Disordered" evidence="1">
    <location>
        <begin position="111"/>
        <end position="142"/>
    </location>
</feature>
<dbReference type="Proteomes" id="UP000272771">
    <property type="component" value="Chromosome"/>
</dbReference>
<reference evidence="2 3" key="1">
    <citation type="submission" date="2018-12" db="EMBL/GenBank/DDBJ databases">
        <authorList>
            <consortium name="Pathogen Informatics"/>
        </authorList>
    </citation>
    <scope>NUCLEOTIDE SEQUENCE [LARGE SCALE GENOMIC DNA]</scope>
    <source>
        <strain evidence="2 3">NCTC12742</strain>
    </source>
</reference>
<sequence length="142" mass="14844">MKHEFDLVWGLPLPDGGGVAKRAVLRPLTIGGELRAQAALEDMDLGEAQSESGKARALMTETLAYWAEQLTVEGIAPEQLTAEYLAENLTGEDYGIILAAQDDLRAKYTAAGANPGNTTAAAEKPSPETTATATAITANPSS</sequence>
<dbReference type="OrthoDB" id="8613044at2"/>
<dbReference type="RefSeq" id="WP_004284609.1">
    <property type="nucleotide sequence ID" value="NZ_CAUJRG010000003.1"/>
</dbReference>
<gene>
    <name evidence="2" type="ORF">NCTC12742_00127</name>
</gene>
<accession>A0A3S5F9G1</accession>
<name>A0A3S5F9G1_9NEIS</name>
<dbReference type="AlphaFoldDB" id="A0A3S5F9G1"/>
<evidence type="ECO:0000256" key="1">
    <source>
        <dbReference type="SAM" id="MobiDB-lite"/>
    </source>
</evidence>